<dbReference type="PANTHER" id="PTHR10196:SF69">
    <property type="entry name" value="GLYCEROL KINASE"/>
    <property type="match status" value="1"/>
</dbReference>
<feature type="domain" description="Carbohydrate kinase FGGY N-terminal" evidence="8">
    <location>
        <begin position="5"/>
        <end position="250"/>
    </location>
</feature>
<feature type="domain" description="Carbohydrate kinase FGGY C-terminal" evidence="9">
    <location>
        <begin position="262"/>
        <end position="445"/>
    </location>
</feature>
<keyword evidence="3" id="KW-0547">Nucleotide-binding</keyword>
<dbReference type="InterPro" id="IPR018485">
    <property type="entry name" value="FGGY_C"/>
</dbReference>
<dbReference type="Pfam" id="PF00370">
    <property type="entry name" value="FGGY_N"/>
    <property type="match status" value="1"/>
</dbReference>
<dbReference type="PANTHER" id="PTHR10196">
    <property type="entry name" value="SUGAR KINASE"/>
    <property type="match status" value="1"/>
</dbReference>
<dbReference type="GO" id="GO:0016301">
    <property type="term" value="F:kinase activity"/>
    <property type="evidence" value="ECO:0007669"/>
    <property type="project" value="UniProtKB-KW"/>
</dbReference>
<keyword evidence="5" id="KW-0067">ATP-binding</keyword>
<dbReference type="EMBL" id="BAAAZD010000002">
    <property type="protein sequence ID" value="GAA4006227.1"/>
    <property type="molecule type" value="Genomic_DNA"/>
</dbReference>
<evidence type="ECO:0000256" key="4">
    <source>
        <dbReference type="ARBA" id="ARBA00022777"/>
    </source>
</evidence>
<keyword evidence="11" id="KW-1185">Reference proteome</keyword>
<keyword evidence="4 7" id="KW-0418">Kinase</keyword>
<dbReference type="Proteomes" id="UP001501310">
    <property type="component" value="Unassembled WGS sequence"/>
</dbReference>
<dbReference type="InterPro" id="IPR018483">
    <property type="entry name" value="Carb_kinase_FGGY_CS"/>
</dbReference>
<evidence type="ECO:0000313" key="10">
    <source>
        <dbReference type="EMBL" id="GAA4006227.1"/>
    </source>
</evidence>
<dbReference type="Gene3D" id="3.30.420.40">
    <property type="match status" value="2"/>
</dbReference>
<dbReference type="PROSITE" id="PS00445">
    <property type="entry name" value="FGGY_KINASES_2"/>
    <property type="match status" value="1"/>
</dbReference>
<dbReference type="InterPro" id="IPR000577">
    <property type="entry name" value="Carb_kinase_FGGY"/>
</dbReference>
<dbReference type="Pfam" id="PF02782">
    <property type="entry name" value="FGGY_C"/>
    <property type="match status" value="1"/>
</dbReference>
<evidence type="ECO:0000256" key="2">
    <source>
        <dbReference type="ARBA" id="ARBA00022679"/>
    </source>
</evidence>
<dbReference type="RefSeq" id="WP_344709983.1">
    <property type="nucleotide sequence ID" value="NZ_BAAAZD010000002.1"/>
</dbReference>
<evidence type="ECO:0000259" key="9">
    <source>
        <dbReference type="Pfam" id="PF02782"/>
    </source>
</evidence>
<evidence type="ECO:0000256" key="5">
    <source>
        <dbReference type="ARBA" id="ARBA00022840"/>
    </source>
</evidence>
<accession>A0ABP7S3T2</accession>
<dbReference type="PIRSF" id="PIRSF000538">
    <property type="entry name" value="GlpK"/>
    <property type="match status" value="1"/>
</dbReference>
<organism evidence="10 11">
    <name type="scientific">Sphingomonas humi</name>
    <dbReference type="NCBI Taxonomy" id="335630"/>
    <lineage>
        <taxon>Bacteria</taxon>
        <taxon>Pseudomonadati</taxon>
        <taxon>Pseudomonadota</taxon>
        <taxon>Alphaproteobacteria</taxon>
        <taxon>Sphingomonadales</taxon>
        <taxon>Sphingomonadaceae</taxon>
        <taxon>Sphingomonas</taxon>
    </lineage>
</organism>
<evidence type="ECO:0000256" key="7">
    <source>
        <dbReference type="RuleBase" id="RU003733"/>
    </source>
</evidence>
<evidence type="ECO:0000256" key="6">
    <source>
        <dbReference type="ARBA" id="ARBA00043149"/>
    </source>
</evidence>
<evidence type="ECO:0000256" key="3">
    <source>
        <dbReference type="ARBA" id="ARBA00022741"/>
    </source>
</evidence>
<evidence type="ECO:0000256" key="1">
    <source>
        <dbReference type="ARBA" id="ARBA00009156"/>
    </source>
</evidence>
<dbReference type="CDD" id="cd07769">
    <property type="entry name" value="ASKHA_NBD_FGGY_GK"/>
    <property type="match status" value="1"/>
</dbReference>
<protein>
    <recommendedName>
        <fullName evidence="6">ATP:glycerol 3-phosphotransferase</fullName>
    </recommendedName>
</protein>
<dbReference type="InterPro" id="IPR043129">
    <property type="entry name" value="ATPase_NBD"/>
</dbReference>
<keyword evidence="2 7" id="KW-0808">Transferase</keyword>
<proteinExistence type="inferred from homology"/>
<evidence type="ECO:0000313" key="11">
    <source>
        <dbReference type="Proteomes" id="UP001501310"/>
    </source>
</evidence>
<sequence>MTDRVILAIDQGTTNTKGLLVRDDGSVLLMRSRAMRVDHPRPGWAEQSALEIWEAVAGLIGELVAAAPHAQVQALAISNQRETVVLWEKESGRPVGPAVIWQCQRSAERCASLRAGGHESAVVERSGLALDPLFPAAKIAWLLDSIPNGRERAAAGELRCGTIDSWLLWNLTGGTVHATDHGNASRTQLFNLATLEWDPELARLFDVPLSILPEIRSSDSLFGTVAAGVTALPDGTPVHAMVGDSHAALFAHDIGAPGRTKVTIGTGSSLMTATHQRVHSSHGLSSTIAWSRDGQAQHALEGNISVSGHAAAFATGLLGLRDEAELTSLAVSVTDSGGVIFVPALVGLGAPHWCGEARGSIFGMTLATKPAHIARATLEAIALQITDVVAALEADLENELPELSVDGGAAANALLMQMLADFSGRSIVRPAIQEASALGAARMALEALGVTNSTFQPAEATRFTPVMRPERRRQVVQRWRAAVSNTVAAAMSNQGLSGAADQRSCPASATA</sequence>
<dbReference type="InterPro" id="IPR018484">
    <property type="entry name" value="FGGY_N"/>
</dbReference>
<comment type="caution">
    <text evidence="10">The sequence shown here is derived from an EMBL/GenBank/DDBJ whole genome shotgun (WGS) entry which is preliminary data.</text>
</comment>
<dbReference type="SUPFAM" id="SSF53067">
    <property type="entry name" value="Actin-like ATPase domain"/>
    <property type="match status" value="2"/>
</dbReference>
<evidence type="ECO:0000259" key="8">
    <source>
        <dbReference type="Pfam" id="PF00370"/>
    </source>
</evidence>
<reference evidence="11" key="1">
    <citation type="journal article" date="2019" name="Int. J. Syst. Evol. Microbiol.">
        <title>The Global Catalogue of Microorganisms (GCM) 10K type strain sequencing project: providing services to taxonomists for standard genome sequencing and annotation.</title>
        <authorList>
            <consortium name="The Broad Institute Genomics Platform"/>
            <consortium name="The Broad Institute Genome Sequencing Center for Infectious Disease"/>
            <person name="Wu L."/>
            <person name="Ma J."/>
        </authorList>
    </citation>
    <scope>NUCLEOTIDE SEQUENCE [LARGE SCALE GENOMIC DNA]</scope>
    <source>
        <strain evidence="11">JCM 16603</strain>
    </source>
</reference>
<gene>
    <name evidence="10" type="ORF">GCM10022211_18530</name>
</gene>
<comment type="similarity">
    <text evidence="1 7">Belongs to the FGGY kinase family.</text>
</comment>
<name>A0ABP7S3T2_9SPHN</name>